<name>W4LRB8_ENTF1</name>
<keyword evidence="2" id="KW-1185">Reference proteome</keyword>
<dbReference type="InterPro" id="IPR005368">
    <property type="entry name" value="UPF0175"/>
</dbReference>
<organism evidence="1 2">
    <name type="scientific">Entotheonella factor</name>
    <dbReference type="NCBI Taxonomy" id="1429438"/>
    <lineage>
        <taxon>Bacteria</taxon>
        <taxon>Pseudomonadati</taxon>
        <taxon>Nitrospinota/Tectimicrobiota group</taxon>
        <taxon>Candidatus Tectimicrobiota</taxon>
        <taxon>Candidatus Entotheonellia</taxon>
        <taxon>Candidatus Entotheonellales</taxon>
        <taxon>Candidatus Entotheonellaceae</taxon>
        <taxon>Candidatus Entotheonella</taxon>
    </lineage>
</organism>
<dbReference type="EMBL" id="AZHW01000321">
    <property type="protein sequence ID" value="ETX00609.1"/>
    <property type="molecule type" value="Genomic_DNA"/>
</dbReference>
<dbReference type="HOGENOM" id="CLU_2092340_0_0_7"/>
<sequence>MRCEGYQVIMAPIRVDLLEDKLKAVMQAGAYNSKEEAIGHALEVLLAAHAPLRIKTAVELYRQGNVTVARAAEIAGLELEAFKDQLSVLNISVPADETPEEIQAGAEWIRHIRETP</sequence>
<reference evidence="1 2" key="1">
    <citation type="journal article" date="2014" name="Nature">
        <title>An environmental bacterial taxon with a large and distinct metabolic repertoire.</title>
        <authorList>
            <person name="Wilson M.C."/>
            <person name="Mori T."/>
            <person name="Ruckert C."/>
            <person name="Uria A.R."/>
            <person name="Helf M.J."/>
            <person name="Takada K."/>
            <person name="Gernert C."/>
            <person name="Steffens U.A."/>
            <person name="Heycke N."/>
            <person name="Schmitt S."/>
            <person name="Rinke C."/>
            <person name="Helfrich E.J."/>
            <person name="Brachmann A.O."/>
            <person name="Gurgui C."/>
            <person name="Wakimoto T."/>
            <person name="Kracht M."/>
            <person name="Crusemann M."/>
            <person name="Hentschel U."/>
            <person name="Abe I."/>
            <person name="Matsunaga S."/>
            <person name="Kalinowski J."/>
            <person name="Takeyama H."/>
            <person name="Piel J."/>
        </authorList>
    </citation>
    <scope>NUCLEOTIDE SEQUENCE [LARGE SCALE GENOMIC DNA]</scope>
    <source>
        <strain evidence="2">TSY1</strain>
    </source>
</reference>
<accession>W4LRB8</accession>
<protein>
    <submittedName>
        <fullName evidence="1">Uncharacterized protein</fullName>
    </submittedName>
</protein>
<dbReference type="Proteomes" id="UP000019141">
    <property type="component" value="Unassembled WGS sequence"/>
</dbReference>
<evidence type="ECO:0000313" key="1">
    <source>
        <dbReference type="EMBL" id="ETX00609.1"/>
    </source>
</evidence>
<proteinExistence type="predicted"/>
<dbReference type="Pfam" id="PF03683">
    <property type="entry name" value="UPF0175"/>
    <property type="match status" value="1"/>
</dbReference>
<dbReference type="AlphaFoldDB" id="W4LRB8"/>
<gene>
    <name evidence="1" type="ORF">ETSY1_10555</name>
</gene>
<evidence type="ECO:0000313" key="2">
    <source>
        <dbReference type="Proteomes" id="UP000019141"/>
    </source>
</evidence>
<comment type="caution">
    <text evidence="1">The sequence shown here is derived from an EMBL/GenBank/DDBJ whole genome shotgun (WGS) entry which is preliminary data.</text>
</comment>